<feature type="region of interest" description="Disordered" evidence="1">
    <location>
        <begin position="80"/>
        <end position="99"/>
    </location>
</feature>
<sequence length="186" mass="20358">MKSDERRSMLRNLTDEQYDDVMNVISKMPLLEIDVRSEVLDDEDGGTITAGAIVTVTVTLSRQNMSVLFDKEFIEEKSSIDNEEVNEEIEGLPNGDPQNIVAVNESLAKKPKVSEKQNKGKKKGGEGAKNKKKSSQMVIKKKPQQNASQVSGSLVPSNAVTSNAVTENGTKSTKQKLTKESDAETD</sequence>
<gene>
    <name evidence="2" type="ORF">CSSPJE1EN1_LOCUS29035</name>
</gene>
<organism evidence="2 3">
    <name type="scientific">Sphagnum jensenii</name>
    <dbReference type="NCBI Taxonomy" id="128206"/>
    <lineage>
        <taxon>Eukaryota</taxon>
        <taxon>Viridiplantae</taxon>
        <taxon>Streptophyta</taxon>
        <taxon>Embryophyta</taxon>
        <taxon>Bryophyta</taxon>
        <taxon>Sphagnophytina</taxon>
        <taxon>Sphagnopsida</taxon>
        <taxon>Sphagnales</taxon>
        <taxon>Sphagnaceae</taxon>
        <taxon>Sphagnum</taxon>
    </lineage>
</organism>
<evidence type="ECO:0000313" key="3">
    <source>
        <dbReference type="Proteomes" id="UP001497444"/>
    </source>
</evidence>
<evidence type="ECO:0000313" key="2">
    <source>
        <dbReference type="EMBL" id="CAK9253657.1"/>
    </source>
</evidence>
<keyword evidence="3" id="KW-1185">Reference proteome</keyword>
<dbReference type="EMBL" id="CAXAQS010000930">
    <property type="protein sequence ID" value="CAK9253657.1"/>
    <property type="molecule type" value="Genomic_DNA"/>
</dbReference>
<feature type="compositionally biased region" description="Basic residues" evidence="1">
    <location>
        <begin position="130"/>
        <end position="143"/>
    </location>
</feature>
<feature type="compositionally biased region" description="Basic and acidic residues" evidence="1">
    <location>
        <begin position="112"/>
        <end position="129"/>
    </location>
</feature>
<proteinExistence type="predicted"/>
<dbReference type="PANTHER" id="PTHR24075">
    <property type="entry name" value="SEC63 DOMAIN-CONTAINING"/>
    <property type="match status" value="1"/>
</dbReference>
<accession>A0ABP0VGS9</accession>
<dbReference type="PANTHER" id="PTHR24075:SF0">
    <property type="entry name" value="TRANSLOCATION PROTEIN SEC63 HOMOLOG"/>
    <property type="match status" value="1"/>
</dbReference>
<feature type="region of interest" description="Disordered" evidence="1">
    <location>
        <begin position="106"/>
        <end position="186"/>
    </location>
</feature>
<name>A0ABP0VGS9_9BRYO</name>
<comment type="caution">
    <text evidence="2">The sequence shown here is derived from an EMBL/GenBank/DDBJ whole genome shotgun (WGS) entry which is preliminary data.</text>
</comment>
<reference evidence="2" key="1">
    <citation type="submission" date="2024-02" db="EMBL/GenBank/DDBJ databases">
        <authorList>
            <consortium name="ELIXIR-Norway"/>
            <consortium name="Elixir Norway"/>
        </authorList>
    </citation>
    <scope>NUCLEOTIDE SEQUENCE</scope>
</reference>
<feature type="compositionally biased region" description="Basic and acidic residues" evidence="1">
    <location>
        <begin position="177"/>
        <end position="186"/>
    </location>
</feature>
<dbReference type="Proteomes" id="UP001497444">
    <property type="component" value="Unassembled WGS sequence"/>
</dbReference>
<evidence type="ECO:0000256" key="1">
    <source>
        <dbReference type="SAM" id="MobiDB-lite"/>
    </source>
</evidence>
<protein>
    <submittedName>
        <fullName evidence="2">Uncharacterized protein</fullName>
    </submittedName>
</protein>
<feature type="compositionally biased region" description="Polar residues" evidence="1">
    <location>
        <begin position="144"/>
        <end position="172"/>
    </location>
</feature>
<feature type="compositionally biased region" description="Acidic residues" evidence="1">
    <location>
        <begin position="81"/>
        <end position="90"/>
    </location>
</feature>